<evidence type="ECO:0000313" key="3">
    <source>
        <dbReference type="Proteomes" id="UP000247099"/>
    </source>
</evidence>
<dbReference type="RefSeq" id="WP_110132100.1">
    <property type="nucleotide sequence ID" value="NZ_QHJQ01000013.1"/>
</dbReference>
<proteinExistence type="predicted"/>
<dbReference type="EMBL" id="QHJQ01000013">
    <property type="protein sequence ID" value="PXA03046.1"/>
    <property type="molecule type" value="Genomic_DNA"/>
</dbReference>
<dbReference type="SUPFAM" id="SSF75304">
    <property type="entry name" value="Amidase signature (AS) enzymes"/>
    <property type="match status" value="1"/>
</dbReference>
<dbReference type="InParanoid" id="A0A317ZD24"/>
<dbReference type="PANTHER" id="PTHR46310">
    <property type="entry name" value="AMIDASE 1"/>
    <property type="match status" value="1"/>
</dbReference>
<name>A0A317ZD24_9BACT</name>
<dbReference type="Gene3D" id="3.90.1300.10">
    <property type="entry name" value="Amidase signature (AS) domain"/>
    <property type="match status" value="1"/>
</dbReference>
<dbReference type="OrthoDB" id="9811471at2"/>
<gene>
    <name evidence="2" type="ORF">DDZ13_14100</name>
</gene>
<dbReference type="PANTHER" id="PTHR46310:SF7">
    <property type="entry name" value="AMIDASE 1"/>
    <property type="match status" value="1"/>
</dbReference>
<sequence>MIEQRLNFKAWQSLAREDHRQIAEKFFSRLEQLTPESRKALIAAHPERAILEQKLKAGCVMEKAPLAGVPYLLQDMFDVQDLPTRCGAPFGEPFEALLDDSCLLAQTLGNHGASLLAKSVPSEFGWDIRGHNQSFGDCPHANGLRYICGGGAGSCAHAVADGWAPIAFGLDTCGGIRIPAAFHGLFGFRMENNNYARDGVFPLVPSLDAVGWVTANLDDLLSSLEIFYRLQSDSVDREPRGYLLKDSLHGISPESTAGLMQLTRPLDIDDEPAVSKMLAKRFQPGARAFQTIQNRELYSIHQHWIEEYGDYYDPHLLKRIEAGRSYSPAESEEASITQQNIRASLISFFRDYDYLIMPVSPLPSPEKPEWDSALEEELLQLNAPLSLAFLPALILPYQCGEEKFNAAQIIVNPRKLYLVPKILEQVREGYAKY</sequence>
<reference evidence="2 3" key="1">
    <citation type="submission" date="2018-05" db="EMBL/GenBank/DDBJ databases">
        <title>Coraliomargarita sinensis sp. nov., isolated from a marine solar saltern.</title>
        <authorList>
            <person name="Zhou L.Y."/>
        </authorList>
    </citation>
    <scope>NUCLEOTIDE SEQUENCE [LARGE SCALE GENOMIC DNA]</scope>
    <source>
        <strain evidence="2 3">WN38</strain>
    </source>
</reference>
<dbReference type="AlphaFoldDB" id="A0A317ZD24"/>
<dbReference type="InterPro" id="IPR036928">
    <property type="entry name" value="AS_sf"/>
</dbReference>
<evidence type="ECO:0000313" key="2">
    <source>
        <dbReference type="EMBL" id="PXA03046.1"/>
    </source>
</evidence>
<dbReference type="Pfam" id="PF01425">
    <property type="entry name" value="Amidase"/>
    <property type="match status" value="1"/>
</dbReference>
<keyword evidence="3" id="KW-1185">Reference proteome</keyword>
<comment type="caution">
    <text evidence="2">The sequence shown here is derived from an EMBL/GenBank/DDBJ whole genome shotgun (WGS) entry which is preliminary data.</text>
</comment>
<accession>A0A317ZD24</accession>
<feature type="domain" description="Amidase" evidence="1">
    <location>
        <begin position="22"/>
        <end position="231"/>
    </location>
</feature>
<organism evidence="2 3">
    <name type="scientific">Coraliomargarita sinensis</name>
    <dbReference type="NCBI Taxonomy" id="2174842"/>
    <lineage>
        <taxon>Bacteria</taxon>
        <taxon>Pseudomonadati</taxon>
        <taxon>Verrucomicrobiota</taxon>
        <taxon>Opitutia</taxon>
        <taxon>Puniceicoccales</taxon>
        <taxon>Coraliomargaritaceae</taxon>
        <taxon>Coraliomargarita</taxon>
    </lineage>
</organism>
<protein>
    <recommendedName>
        <fullName evidence="1">Amidase domain-containing protein</fullName>
    </recommendedName>
</protein>
<dbReference type="Proteomes" id="UP000247099">
    <property type="component" value="Unassembled WGS sequence"/>
</dbReference>
<evidence type="ECO:0000259" key="1">
    <source>
        <dbReference type="Pfam" id="PF01425"/>
    </source>
</evidence>
<dbReference type="InterPro" id="IPR023631">
    <property type="entry name" value="Amidase_dom"/>
</dbReference>